<gene>
    <name evidence="2" type="ORF">E2C01_008451</name>
</gene>
<keyword evidence="3" id="KW-1185">Reference proteome</keyword>
<protein>
    <submittedName>
        <fullName evidence="2">Uncharacterized protein</fullName>
    </submittedName>
</protein>
<sequence length="97" mass="10458">MSCLSSLSSEDFKGRRAKSLEKTGRADTHGTSSGATKGRAARVLRRARQVPGRRDVSTQFGRRRHECVASMKLFSGAGGAHLPLDELKRFIGSAKGV</sequence>
<evidence type="ECO:0000313" key="3">
    <source>
        <dbReference type="Proteomes" id="UP000324222"/>
    </source>
</evidence>
<comment type="caution">
    <text evidence="2">The sequence shown here is derived from an EMBL/GenBank/DDBJ whole genome shotgun (WGS) entry which is preliminary data.</text>
</comment>
<evidence type="ECO:0000313" key="2">
    <source>
        <dbReference type="EMBL" id="MPC15652.1"/>
    </source>
</evidence>
<feature type="compositionally biased region" description="Basic residues" evidence="1">
    <location>
        <begin position="39"/>
        <end position="48"/>
    </location>
</feature>
<feature type="region of interest" description="Disordered" evidence="1">
    <location>
        <begin position="1"/>
        <end position="58"/>
    </location>
</feature>
<name>A0A5B7D0T7_PORTR</name>
<feature type="compositionally biased region" description="Basic and acidic residues" evidence="1">
    <location>
        <begin position="10"/>
        <end position="28"/>
    </location>
</feature>
<reference evidence="2 3" key="1">
    <citation type="submission" date="2019-05" db="EMBL/GenBank/DDBJ databases">
        <title>Another draft genome of Portunus trituberculatus and its Hox gene families provides insights of decapod evolution.</title>
        <authorList>
            <person name="Jeong J.-H."/>
            <person name="Song I."/>
            <person name="Kim S."/>
            <person name="Choi T."/>
            <person name="Kim D."/>
            <person name="Ryu S."/>
            <person name="Kim W."/>
        </authorList>
    </citation>
    <scope>NUCLEOTIDE SEQUENCE [LARGE SCALE GENOMIC DNA]</scope>
    <source>
        <tissue evidence="2">Muscle</tissue>
    </source>
</reference>
<organism evidence="2 3">
    <name type="scientific">Portunus trituberculatus</name>
    <name type="common">Swimming crab</name>
    <name type="synonym">Neptunus trituberculatus</name>
    <dbReference type="NCBI Taxonomy" id="210409"/>
    <lineage>
        <taxon>Eukaryota</taxon>
        <taxon>Metazoa</taxon>
        <taxon>Ecdysozoa</taxon>
        <taxon>Arthropoda</taxon>
        <taxon>Crustacea</taxon>
        <taxon>Multicrustacea</taxon>
        <taxon>Malacostraca</taxon>
        <taxon>Eumalacostraca</taxon>
        <taxon>Eucarida</taxon>
        <taxon>Decapoda</taxon>
        <taxon>Pleocyemata</taxon>
        <taxon>Brachyura</taxon>
        <taxon>Eubrachyura</taxon>
        <taxon>Portunoidea</taxon>
        <taxon>Portunidae</taxon>
        <taxon>Portuninae</taxon>
        <taxon>Portunus</taxon>
    </lineage>
</organism>
<dbReference type="Proteomes" id="UP000324222">
    <property type="component" value="Unassembled WGS sequence"/>
</dbReference>
<dbReference type="AlphaFoldDB" id="A0A5B7D0T7"/>
<accession>A0A5B7D0T7</accession>
<evidence type="ECO:0000256" key="1">
    <source>
        <dbReference type="SAM" id="MobiDB-lite"/>
    </source>
</evidence>
<proteinExistence type="predicted"/>
<dbReference type="EMBL" id="VSRR010000444">
    <property type="protein sequence ID" value="MPC15652.1"/>
    <property type="molecule type" value="Genomic_DNA"/>
</dbReference>